<protein>
    <recommendedName>
        <fullName evidence="1">HD/PDEase domain-containing protein</fullName>
    </recommendedName>
</protein>
<feature type="domain" description="HD/PDEase" evidence="1">
    <location>
        <begin position="68"/>
        <end position="289"/>
    </location>
</feature>
<organism evidence="2 3">
    <name type="scientific">Silvanigrella paludirubra</name>
    <dbReference type="NCBI Taxonomy" id="2499159"/>
    <lineage>
        <taxon>Bacteria</taxon>
        <taxon>Pseudomonadati</taxon>
        <taxon>Bdellovibrionota</taxon>
        <taxon>Oligoflexia</taxon>
        <taxon>Silvanigrellales</taxon>
        <taxon>Silvanigrellaceae</taxon>
        <taxon>Silvanigrella</taxon>
    </lineage>
</organism>
<dbReference type="SUPFAM" id="SSF109604">
    <property type="entry name" value="HD-domain/PDEase-like"/>
    <property type="match status" value="1"/>
</dbReference>
<dbReference type="InterPro" id="IPR045509">
    <property type="entry name" value="HD_assoc_2"/>
</dbReference>
<dbReference type="InterPro" id="IPR003607">
    <property type="entry name" value="HD/PDEase_dom"/>
</dbReference>
<dbReference type="PANTHER" id="PTHR11373">
    <property type="entry name" value="DEOXYNUCLEOSIDE TRIPHOSPHATE TRIPHOSPHOHYDROLASE"/>
    <property type="match status" value="1"/>
</dbReference>
<proteinExistence type="predicted"/>
<reference evidence="2 3" key="1">
    <citation type="submission" date="2019-10" db="EMBL/GenBank/DDBJ databases">
        <title>New species of Slilvanegrellaceae.</title>
        <authorList>
            <person name="Pitt A."/>
            <person name="Hahn M.W."/>
        </authorList>
    </citation>
    <scope>NUCLEOTIDE SEQUENCE [LARGE SCALE GENOMIC DNA]</scope>
    <source>
        <strain evidence="2 3">SP-Ram-0.45-NSY-1</strain>
    </source>
</reference>
<accession>A0A6N6VVL4</accession>
<evidence type="ECO:0000313" key="2">
    <source>
        <dbReference type="EMBL" id="KAB8038769.1"/>
    </source>
</evidence>
<sequence>MALTIARKGYSIIDKKTLKLIFTGKIRDSLHDTIPFTEHEKKIINTKEFQRLRRITQTAFTLYAFPGATHTRFEHSLGVMHVADLMLNSIINNQKRLLEALDLSCEDTPKHTKEFFLENEKLNGSLSMTKEALHYLETCPYLTQCLRFSALLHDIGHAPYSHSGERFMVTWEFFGKHLDQLNVPLWLKTAFKNKIKKLKEKNFNLNELKIRHEVYTLIIVSKLFNNEDEFLSEKMGQDICAILDLSVSPNPNGDLHKSRLQNLLHEIVSGEIDADRMDYLLRDSRECGIIYGYFDLGRILDSIGFYLNHQTNKYHLALRRSGISAFEDYLRARWSMYQQVYFHKTVTACEAMLQNINKNFPNFNLPIQIDEYLAIDEHSFFPYIEKNYASDLKPFTKEILTDLIYNRKLWKRVYEEFIPKNTLRTIPSLCPTITNYLQKIDCPAEIIENSTNLTNFSPKGKENSSKNNLKIIIKDVHSLRYLEPVENHSTLINRVDEEFIIRRIYISRFKENLEDISSKEIQKIISDKIINPENN</sequence>
<comment type="caution">
    <text evidence="2">The sequence shown here is derived from an EMBL/GenBank/DDBJ whole genome shotgun (WGS) entry which is preliminary data.</text>
</comment>
<evidence type="ECO:0000313" key="3">
    <source>
        <dbReference type="Proteomes" id="UP000437748"/>
    </source>
</evidence>
<dbReference type="PANTHER" id="PTHR11373:SF4">
    <property type="entry name" value="DEOXYNUCLEOSIDE TRIPHOSPHATE TRIPHOSPHOHYDROLASE SAMHD1"/>
    <property type="match status" value="1"/>
</dbReference>
<dbReference type="EMBL" id="WFLM01000003">
    <property type="protein sequence ID" value="KAB8038769.1"/>
    <property type="molecule type" value="Genomic_DNA"/>
</dbReference>
<evidence type="ECO:0000259" key="1">
    <source>
        <dbReference type="SMART" id="SM00471"/>
    </source>
</evidence>
<dbReference type="GO" id="GO:0006203">
    <property type="term" value="P:dGTP catabolic process"/>
    <property type="evidence" value="ECO:0007669"/>
    <property type="project" value="TreeGrafter"/>
</dbReference>
<dbReference type="OrthoDB" id="5288044at2"/>
<dbReference type="GO" id="GO:0008832">
    <property type="term" value="F:dGTPase activity"/>
    <property type="evidence" value="ECO:0007669"/>
    <property type="project" value="TreeGrafter"/>
</dbReference>
<dbReference type="Gene3D" id="1.10.3210.10">
    <property type="entry name" value="Hypothetical protein af1432"/>
    <property type="match status" value="1"/>
</dbReference>
<dbReference type="InterPro" id="IPR050135">
    <property type="entry name" value="dGTPase-like"/>
</dbReference>
<dbReference type="CDD" id="cd00077">
    <property type="entry name" value="HDc"/>
    <property type="match status" value="1"/>
</dbReference>
<dbReference type="AlphaFoldDB" id="A0A6N6VVL4"/>
<keyword evidence="3" id="KW-1185">Reference proteome</keyword>
<dbReference type="RefSeq" id="WP_153420082.1">
    <property type="nucleotide sequence ID" value="NZ_WFLM01000003.1"/>
</dbReference>
<dbReference type="SMART" id="SM00471">
    <property type="entry name" value="HDc"/>
    <property type="match status" value="1"/>
</dbReference>
<gene>
    <name evidence="2" type="ORF">GCL60_07860</name>
</gene>
<dbReference type="Pfam" id="PF19276">
    <property type="entry name" value="HD_assoc_2"/>
    <property type="match status" value="1"/>
</dbReference>
<dbReference type="Proteomes" id="UP000437748">
    <property type="component" value="Unassembled WGS sequence"/>
</dbReference>
<name>A0A6N6VVL4_9BACT</name>